<evidence type="ECO:0000313" key="1">
    <source>
        <dbReference type="EMBL" id="TWU02920.1"/>
    </source>
</evidence>
<dbReference type="Proteomes" id="UP000320176">
    <property type="component" value="Unassembled WGS sequence"/>
</dbReference>
<name>A0A5C6AT77_9BACT</name>
<protein>
    <submittedName>
        <fullName evidence="1">Uncharacterized protein</fullName>
    </submittedName>
</protein>
<evidence type="ECO:0000313" key="2">
    <source>
        <dbReference type="Proteomes" id="UP000320176"/>
    </source>
</evidence>
<sequence>MVSDQLYRTPQFADGLRQSLLAEAANREVAQCSITHVELLGLGSQFVECFVAFAVHRLFVLHQVFQQHTAVGTDFAKRQCTLLELLDQEWPRHTQQIRSLLRREFCVHREHGDRVAFGEFGQQGAE</sequence>
<dbReference type="AlphaFoldDB" id="A0A5C6AT77"/>
<proteinExistence type="predicted"/>
<gene>
    <name evidence="1" type="ORF">Pla52n_40080</name>
</gene>
<organism evidence="1 2">
    <name type="scientific">Stieleria varia</name>
    <dbReference type="NCBI Taxonomy" id="2528005"/>
    <lineage>
        <taxon>Bacteria</taxon>
        <taxon>Pseudomonadati</taxon>
        <taxon>Planctomycetota</taxon>
        <taxon>Planctomycetia</taxon>
        <taxon>Pirellulales</taxon>
        <taxon>Pirellulaceae</taxon>
        <taxon>Stieleria</taxon>
    </lineage>
</organism>
<comment type="caution">
    <text evidence="1">The sequence shown here is derived from an EMBL/GenBank/DDBJ whole genome shotgun (WGS) entry which is preliminary data.</text>
</comment>
<dbReference type="EMBL" id="SJPN01000004">
    <property type="protein sequence ID" value="TWU02920.1"/>
    <property type="molecule type" value="Genomic_DNA"/>
</dbReference>
<reference evidence="1 2" key="1">
    <citation type="submission" date="2019-02" db="EMBL/GenBank/DDBJ databases">
        <title>Deep-cultivation of Planctomycetes and their phenomic and genomic characterization uncovers novel biology.</title>
        <authorList>
            <person name="Wiegand S."/>
            <person name="Jogler M."/>
            <person name="Boedeker C."/>
            <person name="Pinto D."/>
            <person name="Vollmers J."/>
            <person name="Rivas-Marin E."/>
            <person name="Kohn T."/>
            <person name="Peeters S.H."/>
            <person name="Heuer A."/>
            <person name="Rast P."/>
            <person name="Oberbeckmann S."/>
            <person name="Bunk B."/>
            <person name="Jeske O."/>
            <person name="Meyerdierks A."/>
            <person name="Storesund J.E."/>
            <person name="Kallscheuer N."/>
            <person name="Luecker S."/>
            <person name="Lage O.M."/>
            <person name="Pohl T."/>
            <person name="Merkel B.J."/>
            <person name="Hornburger P."/>
            <person name="Mueller R.-W."/>
            <person name="Bruemmer F."/>
            <person name="Labrenz M."/>
            <person name="Spormann A.M."/>
            <person name="Op Den Camp H."/>
            <person name="Overmann J."/>
            <person name="Amann R."/>
            <person name="Jetten M.S.M."/>
            <person name="Mascher T."/>
            <person name="Medema M.H."/>
            <person name="Devos D.P."/>
            <person name="Kaster A.-K."/>
            <person name="Ovreas L."/>
            <person name="Rohde M."/>
            <person name="Galperin M.Y."/>
            <person name="Jogler C."/>
        </authorList>
    </citation>
    <scope>NUCLEOTIDE SEQUENCE [LARGE SCALE GENOMIC DNA]</scope>
    <source>
        <strain evidence="1 2">Pla52n</strain>
    </source>
</reference>
<accession>A0A5C6AT77</accession>
<keyword evidence="2" id="KW-1185">Reference proteome</keyword>